<dbReference type="Pfam" id="PF01872">
    <property type="entry name" value="RibD_C"/>
    <property type="match status" value="1"/>
</dbReference>
<keyword evidence="3" id="KW-1185">Reference proteome</keyword>
<dbReference type="InterPro" id="IPR024072">
    <property type="entry name" value="DHFR-like_dom_sf"/>
</dbReference>
<dbReference type="AlphaFoldDB" id="A0A7C9RS38"/>
<dbReference type="Gene3D" id="3.40.430.10">
    <property type="entry name" value="Dihydrofolate Reductase, subunit A"/>
    <property type="match status" value="1"/>
</dbReference>
<dbReference type="InterPro" id="IPR002734">
    <property type="entry name" value="RibDG_C"/>
</dbReference>
<comment type="caution">
    <text evidence="2">The sequence shown here is derived from an EMBL/GenBank/DDBJ whole genome shotgun (WGS) entry which is preliminary data.</text>
</comment>
<name>A0A7C9RS38_9PSEU</name>
<protein>
    <submittedName>
        <fullName evidence="2">Dihydrofolate reductase</fullName>
    </submittedName>
</protein>
<dbReference type="GO" id="GO:0008703">
    <property type="term" value="F:5-amino-6-(5-phosphoribosylamino)uracil reductase activity"/>
    <property type="evidence" value="ECO:0007669"/>
    <property type="project" value="InterPro"/>
</dbReference>
<accession>A0A7C9RS38</accession>
<evidence type="ECO:0000313" key="3">
    <source>
        <dbReference type="Proteomes" id="UP000481360"/>
    </source>
</evidence>
<dbReference type="SUPFAM" id="SSF53597">
    <property type="entry name" value="Dihydrofolate reductase-like"/>
    <property type="match status" value="1"/>
</dbReference>
<feature type="domain" description="Bacterial bifunctional deaminase-reductase C-terminal" evidence="1">
    <location>
        <begin position="2"/>
        <end position="171"/>
    </location>
</feature>
<dbReference type="EMBL" id="JAAMPJ010000004">
    <property type="protein sequence ID" value="NGY60826.1"/>
    <property type="molecule type" value="Genomic_DNA"/>
</dbReference>
<organism evidence="2 3">
    <name type="scientific">Lentzea alba</name>
    <dbReference type="NCBI Taxonomy" id="2714351"/>
    <lineage>
        <taxon>Bacteria</taxon>
        <taxon>Bacillati</taxon>
        <taxon>Actinomycetota</taxon>
        <taxon>Actinomycetes</taxon>
        <taxon>Pseudonocardiales</taxon>
        <taxon>Pseudonocardiaceae</taxon>
        <taxon>Lentzea</taxon>
    </lineage>
</organism>
<sequence>MIITMASISLDGFMEGPDHDISWHQVDNTMHEYFNVELARMSRFIDGRRNHETMLEAWPHTDDHPEWPKPMHDFGRIWREMPKIVYSRTLDETAEWNTVVKREIDPDELRALPGDSMVGGAQLVGSFFELDLIDEVRLYVNPVALGSGTPFFKQPKALALGSTRAFDNGVVELIYGRP</sequence>
<dbReference type="RefSeq" id="WP_166046802.1">
    <property type="nucleotide sequence ID" value="NZ_JAAMPJ010000004.1"/>
</dbReference>
<proteinExistence type="predicted"/>
<gene>
    <name evidence="2" type="ORF">G7043_17995</name>
</gene>
<reference evidence="2 3" key="1">
    <citation type="submission" date="2020-03" db="EMBL/GenBank/DDBJ databases">
        <title>Isolation and identification of active actinomycetes.</title>
        <authorList>
            <person name="Sun X."/>
        </authorList>
    </citation>
    <scope>NUCLEOTIDE SEQUENCE [LARGE SCALE GENOMIC DNA]</scope>
    <source>
        <strain evidence="2 3">NEAU-D13</strain>
    </source>
</reference>
<dbReference type="GO" id="GO:0009231">
    <property type="term" value="P:riboflavin biosynthetic process"/>
    <property type="evidence" value="ECO:0007669"/>
    <property type="project" value="InterPro"/>
</dbReference>
<evidence type="ECO:0000259" key="1">
    <source>
        <dbReference type="Pfam" id="PF01872"/>
    </source>
</evidence>
<dbReference type="Proteomes" id="UP000481360">
    <property type="component" value="Unassembled WGS sequence"/>
</dbReference>
<evidence type="ECO:0000313" key="2">
    <source>
        <dbReference type="EMBL" id="NGY60826.1"/>
    </source>
</evidence>